<dbReference type="Proteomes" id="UP000299102">
    <property type="component" value="Unassembled WGS sequence"/>
</dbReference>
<protein>
    <submittedName>
        <fullName evidence="1">Uncharacterized protein</fullName>
    </submittedName>
</protein>
<sequence>MDVGNKRNGTLFAVMAGNNVSRQARSAIHSRLLVSMHLYGRKVGYNKSKIKVEQMQWRCDLCVVCVEYFPKTDIRSDVKETCRLKKREVHGVENGNGVGRAIRFERQKGHRQRRGEALSVWKERAIWK</sequence>
<dbReference type="OrthoDB" id="410404at2759"/>
<comment type="caution">
    <text evidence="1">The sequence shown here is derived from an EMBL/GenBank/DDBJ whole genome shotgun (WGS) entry which is preliminary data.</text>
</comment>
<reference evidence="1 2" key="1">
    <citation type="journal article" date="2019" name="Commun. Biol.">
        <title>The bagworm genome reveals a unique fibroin gene that provides high tensile strength.</title>
        <authorList>
            <person name="Kono N."/>
            <person name="Nakamura H."/>
            <person name="Ohtoshi R."/>
            <person name="Tomita M."/>
            <person name="Numata K."/>
            <person name="Arakawa K."/>
        </authorList>
    </citation>
    <scope>NUCLEOTIDE SEQUENCE [LARGE SCALE GENOMIC DNA]</scope>
</reference>
<gene>
    <name evidence="1" type="ORF">EVAR_65293_1</name>
</gene>
<evidence type="ECO:0000313" key="2">
    <source>
        <dbReference type="Proteomes" id="UP000299102"/>
    </source>
</evidence>
<accession>A0A4C1ZN24</accession>
<evidence type="ECO:0000313" key="1">
    <source>
        <dbReference type="EMBL" id="GBP89310.1"/>
    </source>
</evidence>
<dbReference type="EMBL" id="BGZK01001990">
    <property type="protein sequence ID" value="GBP89310.1"/>
    <property type="molecule type" value="Genomic_DNA"/>
</dbReference>
<proteinExistence type="predicted"/>
<organism evidence="1 2">
    <name type="scientific">Eumeta variegata</name>
    <name type="common">Bagworm moth</name>
    <name type="synonym">Eumeta japonica</name>
    <dbReference type="NCBI Taxonomy" id="151549"/>
    <lineage>
        <taxon>Eukaryota</taxon>
        <taxon>Metazoa</taxon>
        <taxon>Ecdysozoa</taxon>
        <taxon>Arthropoda</taxon>
        <taxon>Hexapoda</taxon>
        <taxon>Insecta</taxon>
        <taxon>Pterygota</taxon>
        <taxon>Neoptera</taxon>
        <taxon>Endopterygota</taxon>
        <taxon>Lepidoptera</taxon>
        <taxon>Glossata</taxon>
        <taxon>Ditrysia</taxon>
        <taxon>Tineoidea</taxon>
        <taxon>Psychidae</taxon>
        <taxon>Oiketicinae</taxon>
        <taxon>Eumeta</taxon>
    </lineage>
</organism>
<name>A0A4C1ZN24_EUMVA</name>
<keyword evidence="2" id="KW-1185">Reference proteome</keyword>
<dbReference type="AlphaFoldDB" id="A0A4C1ZN24"/>